<name>A0ABX8WL97_9GAMM</name>
<gene>
    <name evidence="1" type="ORF">H8L67_07255</name>
</gene>
<evidence type="ECO:0000313" key="2">
    <source>
        <dbReference type="Proteomes" id="UP000824755"/>
    </source>
</evidence>
<organism evidence="1 2">
    <name type="scientific">Lysobacter soyae</name>
    <dbReference type="NCBI Taxonomy" id="2764185"/>
    <lineage>
        <taxon>Bacteria</taxon>
        <taxon>Pseudomonadati</taxon>
        <taxon>Pseudomonadota</taxon>
        <taxon>Gammaproteobacteria</taxon>
        <taxon>Lysobacterales</taxon>
        <taxon>Lysobacteraceae</taxon>
        <taxon>Lysobacter</taxon>
    </lineage>
</organism>
<dbReference type="RefSeq" id="WP_220379181.1">
    <property type="nucleotide sequence ID" value="NZ_CP080544.1"/>
</dbReference>
<proteinExistence type="predicted"/>
<evidence type="ECO:0000313" key="1">
    <source>
        <dbReference type="EMBL" id="QYR52395.1"/>
    </source>
</evidence>
<reference evidence="1 2" key="1">
    <citation type="submission" date="2021-08" db="EMBL/GenBank/DDBJ databases">
        <title>Lysobacter sp. strain CJ11 Genome sequencing and assembly.</title>
        <authorList>
            <person name="Kim I."/>
        </authorList>
    </citation>
    <scope>NUCLEOTIDE SEQUENCE [LARGE SCALE GENOMIC DNA]</scope>
    <source>
        <strain evidence="1 2">CJ11</strain>
    </source>
</reference>
<protein>
    <submittedName>
        <fullName evidence="1">Uncharacterized protein</fullName>
    </submittedName>
</protein>
<dbReference type="EMBL" id="CP080544">
    <property type="protein sequence ID" value="QYR52395.1"/>
    <property type="molecule type" value="Genomic_DNA"/>
</dbReference>
<sequence>MTDAGTQWIRRGVRTCVTLGLFSLAMPGMAGDLSELIDKRGFTQCKTLTNAFATMVQNGAQHADGVNVSAKDPNGSPLGGYMVVRRPGKPNVHVNFEVNALPGGICTMRYTESYVAPQTCAVVQAAKPELTPVDEFPGSTQVADGKSRDTWFFTPVLEGRACLVSMTW</sequence>
<keyword evidence="2" id="KW-1185">Reference proteome</keyword>
<accession>A0ABX8WL97</accession>
<dbReference type="Proteomes" id="UP000824755">
    <property type="component" value="Chromosome"/>
</dbReference>